<dbReference type="EC" id="3.4.21.89" evidence="11"/>
<evidence type="ECO:0000256" key="5">
    <source>
        <dbReference type="ARBA" id="ARBA00022824"/>
    </source>
</evidence>
<dbReference type="PANTHER" id="PTHR10806">
    <property type="entry name" value="SIGNAL PEPTIDASE COMPLEX CATALYTIC SUBUNIT SEC11"/>
    <property type="match status" value="1"/>
</dbReference>
<name>A0A926ICK2_9FIRM</name>
<sequence>MKKFLKILRGLVIVLLCLVLLVNLWLLAARFLLRQDLPKLFGYSQAIVVSGSMEPTFSVGDMVVFKKREQYEMQDVVIFRQGGSFVTHRIVGTAEGGFITQGDANNAKDQDILDPKQIEGAMVAIIPWVGGVISFLRTPLGLLILILTGFALIEGPQITAKLKKNKREEKR</sequence>
<comment type="subcellular location">
    <subcellularLocation>
        <location evidence="1">Endoplasmic reticulum membrane</location>
        <topology evidence="1">Single-pass type II membrane protein</topology>
    </subcellularLocation>
</comment>
<keyword evidence="2" id="KW-0645">Protease</keyword>
<dbReference type="PANTHER" id="PTHR10806:SF6">
    <property type="entry name" value="SIGNAL PEPTIDASE COMPLEX CATALYTIC SUBUNIT SEC11"/>
    <property type="match status" value="1"/>
</dbReference>
<dbReference type="PROSITE" id="PS00501">
    <property type="entry name" value="SPASE_I_1"/>
    <property type="match status" value="1"/>
</dbReference>
<keyword evidence="15" id="KW-1185">Reference proteome</keyword>
<dbReference type="Proteomes" id="UP000660861">
    <property type="component" value="Unassembled WGS sequence"/>
</dbReference>
<evidence type="ECO:0000256" key="11">
    <source>
        <dbReference type="NCBIfam" id="TIGR02228"/>
    </source>
</evidence>
<keyword evidence="8 12" id="KW-0472">Membrane</keyword>
<reference evidence="14" key="1">
    <citation type="submission" date="2020-08" db="EMBL/GenBank/DDBJ databases">
        <title>Genome public.</title>
        <authorList>
            <person name="Liu C."/>
            <person name="Sun Q."/>
        </authorList>
    </citation>
    <scope>NUCLEOTIDE SEQUENCE</scope>
    <source>
        <strain evidence="14">NSJ-54</strain>
    </source>
</reference>
<keyword evidence="6" id="KW-0735">Signal-anchor</keyword>
<dbReference type="AlphaFoldDB" id="A0A926ICK2"/>
<feature type="domain" description="Peptidase S24/S26A/S26B/S26C" evidence="13">
    <location>
        <begin position="48"/>
        <end position="97"/>
    </location>
</feature>
<dbReference type="InterPro" id="IPR001733">
    <property type="entry name" value="Peptidase_S26B"/>
</dbReference>
<evidence type="ECO:0000256" key="3">
    <source>
        <dbReference type="ARBA" id="ARBA00022692"/>
    </source>
</evidence>
<keyword evidence="7 12" id="KW-1133">Transmembrane helix</keyword>
<keyword evidence="4 14" id="KW-0378">Hydrolase</keyword>
<evidence type="ECO:0000256" key="8">
    <source>
        <dbReference type="ARBA" id="ARBA00023136"/>
    </source>
</evidence>
<dbReference type="RefSeq" id="WP_262398297.1">
    <property type="nucleotide sequence ID" value="NZ_JACRTC010000008.1"/>
</dbReference>
<evidence type="ECO:0000313" key="15">
    <source>
        <dbReference type="Proteomes" id="UP000660861"/>
    </source>
</evidence>
<dbReference type="InterPro" id="IPR036286">
    <property type="entry name" value="LexA/Signal_pep-like_sf"/>
</dbReference>
<dbReference type="InterPro" id="IPR015927">
    <property type="entry name" value="Peptidase_S24_S26A/B/C"/>
</dbReference>
<dbReference type="InterPro" id="IPR019756">
    <property type="entry name" value="Pept_S26A_signal_pept_1_Ser-AS"/>
</dbReference>
<dbReference type="GO" id="GO:0004252">
    <property type="term" value="F:serine-type endopeptidase activity"/>
    <property type="evidence" value="ECO:0007669"/>
    <property type="project" value="UniProtKB-UniRule"/>
</dbReference>
<keyword evidence="3 12" id="KW-0812">Transmembrane</keyword>
<comment type="caution">
    <text evidence="14">The sequence shown here is derived from an EMBL/GenBank/DDBJ whole genome shotgun (WGS) entry which is preliminary data.</text>
</comment>
<dbReference type="Pfam" id="PF00717">
    <property type="entry name" value="Peptidase_S24"/>
    <property type="match status" value="1"/>
</dbReference>
<comment type="function">
    <text evidence="10">Catalytic component of the signal peptidase complex (SPC) which catalyzes the cleavage of N-terminal signal sequences from nascent proteins as they are translocated into the lumen of the endoplasmic reticulum. Specifically cleaves N-terminal signal peptides that contain a hydrophobic alpha-helix (h-region) shorter than 18-20 amino acids.</text>
</comment>
<evidence type="ECO:0000313" key="14">
    <source>
        <dbReference type="EMBL" id="MBC8571215.1"/>
    </source>
</evidence>
<dbReference type="Gene3D" id="2.10.109.10">
    <property type="entry name" value="Umud Fragment, subunit A"/>
    <property type="match status" value="1"/>
</dbReference>
<evidence type="ECO:0000256" key="9">
    <source>
        <dbReference type="ARBA" id="ARBA00033305"/>
    </source>
</evidence>
<dbReference type="EMBL" id="JACRTC010000008">
    <property type="protein sequence ID" value="MBC8571215.1"/>
    <property type="molecule type" value="Genomic_DNA"/>
</dbReference>
<gene>
    <name evidence="14" type="ORF">H8709_10300</name>
</gene>
<evidence type="ECO:0000256" key="7">
    <source>
        <dbReference type="ARBA" id="ARBA00022989"/>
    </source>
</evidence>
<evidence type="ECO:0000256" key="2">
    <source>
        <dbReference type="ARBA" id="ARBA00022670"/>
    </source>
</evidence>
<dbReference type="GO" id="GO:0009003">
    <property type="term" value="F:signal peptidase activity"/>
    <property type="evidence" value="ECO:0007669"/>
    <property type="project" value="UniProtKB-EC"/>
</dbReference>
<keyword evidence="5" id="KW-0256">Endoplasmic reticulum</keyword>
<accession>A0A926ICK2</accession>
<feature type="transmembrane region" description="Helical" evidence="12">
    <location>
        <begin position="7"/>
        <end position="28"/>
    </location>
</feature>
<evidence type="ECO:0000259" key="13">
    <source>
        <dbReference type="Pfam" id="PF00717"/>
    </source>
</evidence>
<dbReference type="SUPFAM" id="SSF51306">
    <property type="entry name" value="LexA/Signal peptidase"/>
    <property type="match status" value="1"/>
</dbReference>
<protein>
    <recommendedName>
        <fullName evidence="9 11">Signal peptidase I</fullName>
        <ecNumber evidence="11">3.4.21.89</ecNumber>
    </recommendedName>
</protein>
<evidence type="ECO:0000256" key="12">
    <source>
        <dbReference type="SAM" id="Phobius"/>
    </source>
</evidence>
<dbReference type="PRINTS" id="PR00728">
    <property type="entry name" value="SIGNALPTASE"/>
</dbReference>
<evidence type="ECO:0000256" key="4">
    <source>
        <dbReference type="ARBA" id="ARBA00022801"/>
    </source>
</evidence>
<dbReference type="GO" id="GO:0006465">
    <property type="term" value="P:signal peptide processing"/>
    <property type="evidence" value="ECO:0007669"/>
    <property type="project" value="UniProtKB-UniRule"/>
</dbReference>
<organism evidence="14 15">
    <name type="scientific">Zongyangia hominis</name>
    <dbReference type="NCBI Taxonomy" id="2763677"/>
    <lineage>
        <taxon>Bacteria</taxon>
        <taxon>Bacillati</taxon>
        <taxon>Bacillota</taxon>
        <taxon>Clostridia</taxon>
        <taxon>Eubacteriales</taxon>
        <taxon>Oscillospiraceae</taxon>
        <taxon>Zongyangia</taxon>
    </lineage>
</organism>
<evidence type="ECO:0000256" key="6">
    <source>
        <dbReference type="ARBA" id="ARBA00022968"/>
    </source>
</evidence>
<evidence type="ECO:0000256" key="10">
    <source>
        <dbReference type="ARBA" id="ARBA00045533"/>
    </source>
</evidence>
<dbReference type="GO" id="GO:0016020">
    <property type="term" value="C:membrane"/>
    <property type="evidence" value="ECO:0007669"/>
    <property type="project" value="UniProtKB-UniRule"/>
</dbReference>
<evidence type="ECO:0000256" key="1">
    <source>
        <dbReference type="ARBA" id="ARBA00004648"/>
    </source>
</evidence>
<proteinExistence type="predicted"/>
<dbReference type="CDD" id="cd06530">
    <property type="entry name" value="S26_SPase_I"/>
    <property type="match status" value="1"/>
</dbReference>
<dbReference type="InterPro" id="IPR019533">
    <property type="entry name" value="Peptidase_S26"/>
</dbReference>
<dbReference type="NCBIfam" id="TIGR02228">
    <property type="entry name" value="sigpep_I_arch"/>
    <property type="match status" value="1"/>
</dbReference>
<feature type="transmembrane region" description="Helical" evidence="12">
    <location>
        <begin position="142"/>
        <end position="162"/>
    </location>
</feature>